<organism evidence="2 3">
    <name type="scientific">Calothrix parietina FACHB-288</name>
    <dbReference type="NCBI Taxonomy" id="2692896"/>
    <lineage>
        <taxon>Bacteria</taxon>
        <taxon>Bacillati</taxon>
        <taxon>Cyanobacteriota</taxon>
        <taxon>Cyanophyceae</taxon>
        <taxon>Nostocales</taxon>
        <taxon>Calotrichaceae</taxon>
        <taxon>Calothrix</taxon>
    </lineage>
</organism>
<dbReference type="Proteomes" id="UP000658514">
    <property type="component" value="Unassembled WGS sequence"/>
</dbReference>
<keyword evidence="1" id="KW-0472">Membrane</keyword>
<keyword evidence="1" id="KW-0812">Transmembrane</keyword>
<evidence type="ECO:0000313" key="2">
    <source>
        <dbReference type="EMBL" id="MBD2194222.1"/>
    </source>
</evidence>
<dbReference type="RefSeq" id="WP_190541647.1">
    <property type="nucleotide sequence ID" value="NZ_CAWPNO010000051.1"/>
</dbReference>
<comment type="caution">
    <text evidence="2">The sequence shown here is derived from an EMBL/GenBank/DDBJ whole genome shotgun (WGS) entry which is preliminary data.</text>
</comment>
<keyword evidence="3" id="KW-1185">Reference proteome</keyword>
<sequence length="393" mass="42141">MSNQHYPPAYLRYLKARLLNLGRPSFWVTAILLSVFGLVGWEYLSDPDMLTQKPNPDADVSKVGESSLSTEDRAAIADVDNFPALTQDLGRVTVVAPLILPEENRNNQNNQNLFDDVVSKKPAVSNVSQSDANREIFDTKSTLTENNPFVVQADNLLRSGYSHSPLSGAKSFTNSAKEIDANASANNSGLALATQAKINRDSVNISPLADAINKSQYQNNSNFPVSQTVNIMGSNSEAGVKLINQNSTSQTNIMGNAAYNAVNNGAKLPSPNSLPIQTLPNNNNLNPGIIYNQPTATNLSQNSYPNFNSSQPLINGTPTTTAVTPAVTSATSNNISPYSPPSSIPGVVNTTNPIMYGNYGVQQPTQLPQSRISLPRPTPAPYGGVQINGYTYP</sequence>
<dbReference type="EMBL" id="JACJQH010000002">
    <property type="protein sequence ID" value="MBD2194222.1"/>
    <property type="molecule type" value="Genomic_DNA"/>
</dbReference>
<keyword evidence="1" id="KW-1133">Transmembrane helix</keyword>
<accession>A0ABR8A2S2</accession>
<evidence type="ECO:0000256" key="1">
    <source>
        <dbReference type="SAM" id="Phobius"/>
    </source>
</evidence>
<proteinExistence type="predicted"/>
<reference evidence="2 3" key="1">
    <citation type="journal article" date="2020" name="ISME J.">
        <title>Comparative genomics reveals insights into cyanobacterial evolution and habitat adaptation.</title>
        <authorList>
            <person name="Chen M.Y."/>
            <person name="Teng W.K."/>
            <person name="Zhao L."/>
            <person name="Hu C.X."/>
            <person name="Zhou Y.K."/>
            <person name="Han B.P."/>
            <person name="Song L.R."/>
            <person name="Shu W.S."/>
        </authorList>
    </citation>
    <scope>NUCLEOTIDE SEQUENCE [LARGE SCALE GENOMIC DNA]</scope>
    <source>
        <strain evidence="2 3">FACHB-288</strain>
    </source>
</reference>
<name>A0ABR8A2S2_9CYAN</name>
<protein>
    <submittedName>
        <fullName evidence="2">Uncharacterized protein</fullName>
    </submittedName>
</protein>
<feature type="transmembrane region" description="Helical" evidence="1">
    <location>
        <begin position="25"/>
        <end position="44"/>
    </location>
</feature>
<gene>
    <name evidence="2" type="ORF">H6G24_01770</name>
</gene>
<evidence type="ECO:0000313" key="3">
    <source>
        <dbReference type="Proteomes" id="UP000658514"/>
    </source>
</evidence>